<reference evidence="2 3" key="1">
    <citation type="submission" date="2023-05" db="EMBL/GenBank/DDBJ databases">
        <title>Draft genome of Paenibacillus sp. CCS26.</title>
        <authorList>
            <person name="Akita H."/>
            <person name="Shinto Y."/>
            <person name="Kimura Z."/>
        </authorList>
    </citation>
    <scope>NUCLEOTIDE SEQUENCE [LARGE SCALE GENOMIC DNA]</scope>
    <source>
        <strain evidence="2 3">CCS26</strain>
    </source>
</reference>
<accession>A0ABQ6NH50</accession>
<dbReference type="SUPFAM" id="SSF53335">
    <property type="entry name" value="S-adenosyl-L-methionine-dependent methyltransferases"/>
    <property type="match status" value="1"/>
</dbReference>
<keyword evidence="2" id="KW-0830">Ubiquinone</keyword>
<comment type="caution">
    <text evidence="2">The sequence shown here is derived from an EMBL/GenBank/DDBJ whole genome shotgun (WGS) entry which is preliminary data.</text>
</comment>
<evidence type="ECO:0000259" key="1">
    <source>
        <dbReference type="Pfam" id="PF08241"/>
    </source>
</evidence>
<keyword evidence="3" id="KW-1185">Reference proteome</keyword>
<dbReference type="GO" id="GO:0032259">
    <property type="term" value="P:methylation"/>
    <property type="evidence" value="ECO:0007669"/>
    <property type="project" value="UniProtKB-KW"/>
</dbReference>
<evidence type="ECO:0000313" key="2">
    <source>
        <dbReference type="EMBL" id="GMK44428.1"/>
    </source>
</evidence>
<dbReference type="Gene3D" id="3.40.50.150">
    <property type="entry name" value="Vaccinia Virus protein VP39"/>
    <property type="match status" value="1"/>
</dbReference>
<name>A0ABQ6NH50_9BACL</name>
<dbReference type="PANTHER" id="PTHR43861:SF1">
    <property type="entry name" value="TRANS-ACONITATE 2-METHYLTRANSFERASE"/>
    <property type="match status" value="1"/>
</dbReference>
<dbReference type="GO" id="GO:0008168">
    <property type="term" value="F:methyltransferase activity"/>
    <property type="evidence" value="ECO:0007669"/>
    <property type="project" value="UniProtKB-KW"/>
</dbReference>
<dbReference type="Pfam" id="PF08241">
    <property type="entry name" value="Methyltransf_11"/>
    <property type="match status" value="1"/>
</dbReference>
<dbReference type="PANTHER" id="PTHR43861">
    <property type="entry name" value="TRANS-ACONITATE 2-METHYLTRANSFERASE-RELATED"/>
    <property type="match status" value="1"/>
</dbReference>
<dbReference type="RefSeq" id="WP_317979425.1">
    <property type="nucleotide sequence ID" value="NZ_BTCL01000004.1"/>
</dbReference>
<dbReference type="InterPro" id="IPR013216">
    <property type="entry name" value="Methyltransf_11"/>
</dbReference>
<dbReference type="CDD" id="cd02440">
    <property type="entry name" value="AdoMet_MTases"/>
    <property type="match status" value="1"/>
</dbReference>
<keyword evidence="2" id="KW-0808">Transferase</keyword>
<gene>
    <name evidence="2" type="ORF">PghCCS26_15560</name>
</gene>
<evidence type="ECO:0000313" key="3">
    <source>
        <dbReference type="Proteomes" id="UP001285921"/>
    </source>
</evidence>
<feature type="domain" description="Methyltransferase type 11" evidence="1">
    <location>
        <begin position="49"/>
        <end position="140"/>
    </location>
</feature>
<protein>
    <submittedName>
        <fullName evidence="2">Ubiquinone biosynthesis methyltransferase UbiE</fullName>
    </submittedName>
</protein>
<organism evidence="2 3">
    <name type="scientific">Paenibacillus glycanilyticus</name>
    <dbReference type="NCBI Taxonomy" id="126569"/>
    <lineage>
        <taxon>Bacteria</taxon>
        <taxon>Bacillati</taxon>
        <taxon>Bacillota</taxon>
        <taxon>Bacilli</taxon>
        <taxon>Bacillales</taxon>
        <taxon>Paenibacillaceae</taxon>
        <taxon>Paenibacillus</taxon>
    </lineage>
</organism>
<dbReference type="InterPro" id="IPR029063">
    <property type="entry name" value="SAM-dependent_MTases_sf"/>
</dbReference>
<proteinExistence type="predicted"/>
<keyword evidence="2" id="KW-0489">Methyltransferase</keyword>
<sequence length="241" mass="27889">MNEKVSKAFDRLAIAYEQSVDHSSGHNAFYERPAMMKLLPEEMSGMAVLDAGCAAGWYTSQFVERGAQVTAIDLSPEMVAACRRRVGDKANVLVCELGKTLPFEDESFDLIVSSLTLHYVEDWGTVFRELRRVLKPGGALQFSVHHPFMVFRQYDRTDYFARELLTDVWNKKETGPVEVTFYHKSMMDIVNATTEYFTLDQMIEPQPAKEYRELPGAGDWYKRWYERLMTNPWFLIIKARK</sequence>
<dbReference type="EMBL" id="BTCL01000004">
    <property type="protein sequence ID" value="GMK44428.1"/>
    <property type="molecule type" value="Genomic_DNA"/>
</dbReference>
<dbReference type="Proteomes" id="UP001285921">
    <property type="component" value="Unassembled WGS sequence"/>
</dbReference>